<dbReference type="AlphaFoldDB" id="A0A814WTH6"/>
<evidence type="ECO:0000313" key="4">
    <source>
        <dbReference type="Proteomes" id="UP000663828"/>
    </source>
</evidence>
<gene>
    <name evidence="3" type="ORF">XAT740_LOCUS23960</name>
</gene>
<feature type="compositionally biased region" description="Polar residues" evidence="1">
    <location>
        <begin position="27"/>
        <end position="41"/>
    </location>
</feature>
<evidence type="ECO:0000313" key="3">
    <source>
        <dbReference type="EMBL" id="CAF1206575.1"/>
    </source>
</evidence>
<dbReference type="Proteomes" id="UP000663828">
    <property type="component" value="Unassembled WGS sequence"/>
</dbReference>
<protein>
    <recommendedName>
        <fullName evidence="2">PiggyBac transposable element-derived protein domain-containing protein</fullName>
    </recommendedName>
</protein>
<sequence>MIAVRQPGTKDILYDEQSEVESDSTNEDQSQTSEDSGSDSGNFIICTGSVVMRLMQPCLLKGHNLPVDSWFPSPALSEELHANSIGVCGTVRQNRFGMPRLTDQLEKSDCDYRHTDILLAIKLFNKREVTILSTIHEALLAN</sequence>
<organism evidence="3 4">
    <name type="scientific">Adineta ricciae</name>
    <name type="common">Rotifer</name>
    <dbReference type="NCBI Taxonomy" id="249248"/>
    <lineage>
        <taxon>Eukaryota</taxon>
        <taxon>Metazoa</taxon>
        <taxon>Spiralia</taxon>
        <taxon>Gnathifera</taxon>
        <taxon>Rotifera</taxon>
        <taxon>Eurotatoria</taxon>
        <taxon>Bdelloidea</taxon>
        <taxon>Adinetida</taxon>
        <taxon>Adinetidae</taxon>
        <taxon>Adineta</taxon>
    </lineage>
</organism>
<comment type="caution">
    <text evidence="3">The sequence shown here is derived from an EMBL/GenBank/DDBJ whole genome shotgun (WGS) entry which is preliminary data.</text>
</comment>
<name>A0A814WTH6_ADIRI</name>
<accession>A0A814WTH6</accession>
<dbReference type="Pfam" id="PF13843">
    <property type="entry name" value="DDE_Tnp_1_7"/>
    <property type="match status" value="1"/>
</dbReference>
<reference evidence="3" key="1">
    <citation type="submission" date="2021-02" db="EMBL/GenBank/DDBJ databases">
        <authorList>
            <person name="Nowell W R."/>
        </authorList>
    </citation>
    <scope>NUCLEOTIDE SEQUENCE</scope>
</reference>
<evidence type="ECO:0000256" key="1">
    <source>
        <dbReference type="SAM" id="MobiDB-lite"/>
    </source>
</evidence>
<dbReference type="PANTHER" id="PTHR46599:SF3">
    <property type="entry name" value="PIGGYBAC TRANSPOSABLE ELEMENT-DERIVED PROTEIN 4"/>
    <property type="match status" value="1"/>
</dbReference>
<evidence type="ECO:0000259" key="2">
    <source>
        <dbReference type="Pfam" id="PF13843"/>
    </source>
</evidence>
<feature type="compositionally biased region" description="Acidic residues" evidence="1">
    <location>
        <begin position="14"/>
        <end position="26"/>
    </location>
</feature>
<proteinExistence type="predicted"/>
<dbReference type="InterPro" id="IPR029526">
    <property type="entry name" value="PGBD"/>
</dbReference>
<dbReference type="EMBL" id="CAJNOR010001831">
    <property type="protein sequence ID" value="CAF1206575.1"/>
    <property type="molecule type" value="Genomic_DNA"/>
</dbReference>
<dbReference type="PANTHER" id="PTHR46599">
    <property type="entry name" value="PIGGYBAC TRANSPOSABLE ELEMENT-DERIVED PROTEIN 4"/>
    <property type="match status" value="1"/>
</dbReference>
<keyword evidence="4" id="KW-1185">Reference proteome</keyword>
<feature type="domain" description="PiggyBac transposable element-derived protein" evidence="2">
    <location>
        <begin position="46"/>
        <end position="138"/>
    </location>
</feature>
<feature type="region of interest" description="Disordered" evidence="1">
    <location>
        <begin position="1"/>
        <end position="42"/>
    </location>
</feature>